<keyword evidence="4" id="KW-0235">DNA replication</keyword>
<dbReference type="InterPro" id="IPR047127">
    <property type="entry name" value="MutT-like"/>
</dbReference>
<feature type="binding site" evidence="13">
    <location>
        <position position="55"/>
    </location>
    <ligand>
        <name>Mg(2+)</name>
        <dbReference type="ChEBI" id="CHEBI:18420"/>
    </ligand>
</feature>
<dbReference type="AlphaFoldDB" id="A0A5M9I3Q5"/>
<evidence type="ECO:0000256" key="10">
    <source>
        <dbReference type="ARBA" id="ARBA00035861"/>
    </source>
</evidence>
<dbReference type="GO" id="GO:0008413">
    <property type="term" value="F:8-oxo-7,8-dihydroguanosine triphosphate pyrophosphatase activity"/>
    <property type="evidence" value="ECO:0007669"/>
    <property type="project" value="InterPro"/>
</dbReference>
<evidence type="ECO:0000256" key="11">
    <source>
        <dbReference type="ARBA" id="ARBA00038905"/>
    </source>
</evidence>
<feature type="binding site" evidence="12">
    <location>
        <position position="22"/>
    </location>
    <ligand>
        <name>8-oxo-dGTP</name>
        <dbReference type="ChEBI" id="CHEBI:77896"/>
    </ligand>
</feature>
<evidence type="ECO:0000259" key="15">
    <source>
        <dbReference type="PROSITE" id="PS51462"/>
    </source>
</evidence>
<dbReference type="OrthoDB" id="9810648at2"/>
<dbReference type="PROSITE" id="PS51462">
    <property type="entry name" value="NUDIX"/>
    <property type="match status" value="1"/>
</dbReference>
<dbReference type="GO" id="GO:0006281">
    <property type="term" value="P:DNA repair"/>
    <property type="evidence" value="ECO:0007669"/>
    <property type="project" value="UniProtKB-KW"/>
</dbReference>
<protein>
    <recommendedName>
        <fullName evidence="11">8-oxo-dGTP diphosphatase</fullName>
        <ecNumber evidence="11">3.6.1.55</ecNumber>
    </recommendedName>
</protein>
<dbReference type="NCBIfam" id="TIGR00586">
    <property type="entry name" value="mutt"/>
    <property type="match status" value="1"/>
</dbReference>
<dbReference type="EC" id="3.6.1.55" evidence="11"/>
<dbReference type="RefSeq" id="WP_087150649.1">
    <property type="nucleotide sequence ID" value="NZ_VMSO01000004.1"/>
</dbReference>
<dbReference type="GO" id="GO:0046872">
    <property type="term" value="F:metal ion binding"/>
    <property type="evidence" value="ECO:0007669"/>
    <property type="project" value="UniProtKB-KW"/>
</dbReference>
<dbReference type="InterPro" id="IPR000086">
    <property type="entry name" value="NUDIX_hydrolase_dom"/>
</dbReference>
<dbReference type="InterPro" id="IPR015797">
    <property type="entry name" value="NUDIX_hydrolase-like_dom_sf"/>
</dbReference>
<dbReference type="InterPro" id="IPR020476">
    <property type="entry name" value="Nudix_hydrolase"/>
</dbReference>
<evidence type="ECO:0000256" key="12">
    <source>
        <dbReference type="PIRSR" id="PIRSR603561-1"/>
    </source>
</evidence>
<dbReference type="PRINTS" id="PR00502">
    <property type="entry name" value="NUDIXFAMILY"/>
</dbReference>
<feature type="binding site" evidence="13">
    <location>
        <position position="35"/>
    </location>
    <ligand>
        <name>Mg(2+)</name>
        <dbReference type="ChEBI" id="CHEBI:18420"/>
    </ligand>
</feature>
<dbReference type="GO" id="GO:0006260">
    <property type="term" value="P:DNA replication"/>
    <property type="evidence" value="ECO:0007669"/>
    <property type="project" value="UniProtKB-KW"/>
</dbReference>
<feature type="domain" description="Nudix hydrolase" evidence="15">
    <location>
        <begin position="2"/>
        <end position="125"/>
    </location>
</feature>
<feature type="binding site" evidence="12">
    <location>
        <begin position="32"/>
        <end position="35"/>
    </location>
    <ligand>
        <name>8-oxo-dGTP</name>
        <dbReference type="ChEBI" id="CHEBI:77896"/>
    </ligand>
</feature>
<evidence type="ECO:0000256" key="1">
    <source>
        <dbReference type="ARBA" id="ARBA00001946"/>
    </source>
</evidence>
<dbReference type="SUPFAM" id="SSF55811">
    <property type="entry name" value="Nudix"/>
    <property type="match status" value="1"/>
</dbReference>
<organism evidence="16 17">
    <name type="scientific">Mediterraneibacter catenae</name>
    <dbReference type="NCBI Taxonomy" id="2594882"/>
    <lineage>
        <taxon>Bacteria</taxon>
        <taxon>Bacillati</taxon>
        <taxon>Bacillota</taxon>
        <taxon>Clostridia</taxon>
        <taxon>Lachnospirales</taxon>
        <taxon>Lachnospiraceae</taxon>
        <taxon>Mediterraneibacter</taxon>
    </lineage>
</organism>
<evidence type="ECO:0000313" key="16">
    <source>
        <dbReference type="EMBL" id="KAA8502115.1"/>
    </source>
</evidence>
<evidence type="ECO:0000256" key="5">
    <source>
        <dbReference type="ARBA" id="ARBA00022723"/>
    </source>
</evidence>
<keyword evidence="5 13" id="KW-0479">Metal-binding</keyword>
<dbReference type="Gene3D" id="3.90.79.10">
    <property type="entry name" value="Nucleoside Triphosphate Pyrophosphohydrolase"/>
    <property type="match status" value="1"/>
</dbReference>
<keyword evidence="3" id="KW-0515">Mutator protein</keyword>
<keyword evidence="17" id="KW-1185">Reference proteome</keyword>
<reference evidence="16" key="1">
    <citation type="submission" date="2019-07" db="EMBL/GenBank/DDBJ databases">
        <authorList>
            <person name="Wongkuna S."/>
            <person name="Scaria J."/>
        </authorList>
    </citation>
    <scope>NUCLEOTIDE SEQUENCE [LARGE SCALE GENOMIC DNA]</scope>
    <source>
        <strain evidence="16">SW178</strain>
    </source>
</reference>
<gene>
    <name evidence="16" type="primary">mutT</name>
    <name evidence="16" type="ORF">FNY66_05070</name>
</gene>
<dbReference type="Proteomes" id="UP000322025">
    <property type="component" value="Unassembled WGS sequence"/>
</dbReference>
<dbReference type="CDD" id="cd03425">
    <property type="entry name" value="NUDIX_MutT_NudA_like"/>
    <property type="match status" value="1"/>
</dbReference>
<dbReference type="PANTHER" id="PTHR47707">
    <property type="entry name" value="8-OXO-DGTP DIPHOSPHATASE"/>
    <property type="match status" value="1"/>
</dbReference>
<sequence>MKTVKVVAAIIIHNNRIFATQRGYGDFKDGWEFPGGKIEPGETPQQALVREIKEELDTEIEVGDYLETVEYDYPSFHLSMDCFFCTIKMGDLVLREHEAAKWLTVETLDDVDWLPADKVLIEQIKRYLMKH</sequence>
<evidence type="ECO:0000256" key="9">
    <source>
        <dbReference type="ARBA" id="ARBA00023204"/>
    </source>
</evidence>
<evidence type="ECO:0000256" key="4">
    <source>
        <dbReference type="ARBA" id="ARBA00022705"/>
    </source>
</evidence>
<name>A0A5M9I3Q5_9FIRM</name>
<evidence type="ECO:0000256" key="7">
    <source>
        <dbReference type="ARBA" id="ARBA00022801"/>
    </source>
</evidence>
<evidence type="ECO:0000256" key="13">
    <source>
        <dbReference type="PIRSR" id="PIRSR603561-2"/>
    </source>
</evidence>
<keyword evidence="6" id="KW-0227">DNA damage</keyword>
<comment type="cofactor">
    <cofactor evidence="1 13">
        <name>Mg(2+)</name>
        <dbReference type="ChEBI" id="CHEBI:18420"/>
    </cofactor>
</comment>
<evidence type="ECO:0000313" key="17">
    <source>
        <dbReference type="Proteomes" id="UP000322025"/>
    </source>
</evidence>
<dbReference type="EMBL" id="VMSO01000004">
    <property type="protein sequence ID" value="KAA8502115.1"/>
    <property type="molecule type" value="Genomic_DNA"/>
</dbReference>
<dbReference type="InterPro" id="IPR020084">
    <property type="entry name" value="NUDIX_hydrolase_CS"/>
</dbReference>
<dbReference type="PROSITE" id="PS00893">
    <property type="entry name" value="NUDIX_BOX"/>
    <property type="match status" value="1"/>
</dbReference>
<proteinExistence type="inferred from homology"/>
<keyword evidence="9" id="KW-0234">DNA repair</keyword>
<keyword evidence="7 14" id="KW-0378">Hydrolase</keyword>
<comment type="caution">
    <text evidence="16">The sequence shown here is derived from an EMBL/GenBank/DDBJ whole genome shotgun (WGS) entry which is preliminary data.</text>
</comment>
<dbReference type="GO" id="GO:0035539">
    <property type="term" value="F:8-oxo-7,8-dihydrodeoxyguanosine triphosphate pyrophosphatase activity"/>
    <property type="evidence" value="ECO:0007669"/>
    <property type="project" value="UniProtKB-EC"/>
</dbReference>
<evidence type="ECO:0000256" key="6">
    <source>
        <dbReference type="ARBA" id="ARBA00022763"/>
    </source>
</evidence>
<dbReference type="PANTHER" id="PTHR47707:SF1">
    <property type="entry name" value="NUDIX HYDROLASE FAMILY PROTEIN"/>
    <property type="match status" value="1"/>
</dbReference>
<dbReference type="InterPro" id="IPR003561">
    <property type="entry name" value="Mutator_MutT"/>
</dbReference>
<evidence type="ECO:0000256" key="2">
    <source>
        <dbReference type="ARBA" id="ARBA00005582"/>
    </source>
</evidence>
<keyword evidence="8 13" id="KW-0460">Magnesium</keyword>
<dbReference type="GO" id="GO:0044715">
    <property type="term" value="F:8-oxo-dGDP phosphatase activity"/>
    <property type="evidence" value="ECO:0007669"/>
    <property type="project" value="TreeGrafter"/>
</dbReference>
<dbReference type="Pfam" id="PF00293">
    <property type="entry name" value="NUDIX"/>
    <property type="match status" value="1"/>
</dbReference>
<accession>A0A5M9I3Q5</accession>
<evidence type="ECO:0000256" key="8">
    <source>
        <dbReference type="ARBA" id="ARBA00022842"/>
    </source>
</evidence>
<comment type="similarity">
    <text evidence="2 14">Belongs to the Nudix hydrolase family.</text>
</comment>
<evidence type="ECO:0000256" key="14">
    <source>
        <dbReference type="RuleBase" id="RU003476"/>
    </source>
</evidence>
<evidence type="ECO:0000256" key="3">
    <source>
        <dbReference type="ARBA" id="ARBA00022457"/>
    </source>
</evidence>
<comment type="catalytic activity">
    <reaction evidence="10">
        <text>8-oxo-dGTP + H2O = 8-oxo-dGMP + diphosphate + H(+)</text>
        <dbReference type="Rhea" id="RHEA:31575"/>
        <dbReference type="ChEBI" id="CHEBI:15377"/>
        <dbReference type="ChEBI" id="CHEBI:15378"/>
        <dbReference type="ChEBI" id="CHEBI:33019"/>
        <dbReference type="ChEBI" id="CHEBI:63224"/>
        <dbReference type="ChEBI" id="CHEBI:77896"/>
        <dbReference type="EC" id="3.6.1.55"/>
    </reaction>
</comment>
<dbReference type="GO" id="GO:0044716">
    <property type="term" value="F:8-oxo-GDP phosphatase activity"/>
    <property type="evidence" value="ECO:0007669"/>
    <property type="project" value="TreeGrafter"/>
</dbReference>